<evidence type="ECO:0000313" key="1">
    <source>
        <dbReference type="EMBL" id="AHH93283.1"/>
    </source>
</evidence>
<dbReference type="AlphaFoldDB" id="A0A140NTV7"/>
<organism evidence="1">
    <name type="scientific">Fusobacterium animalis 7_1</name>
    <dbReference type="NCBI Taxonomy" id="457405"/>
    <lineage>
        <taxon>Bacteria</taxon>
        <taxon>Fusobacteriati</taxon>
        <taxon>Fusobacteriota</taxon>
        <taxon>Fusobacteriia</taxon>
        <taxon>Fusobacteriales</taxon>
        <taxon>Fusobacteriaceae</taxon>
        <taxon>Fusobacterium</taxon>
    </lineage>
</organism>
<protein>
    <submittedName>
        <fullName evidence="1">Uncharacterized protein</fullName>
    </submittedName>
</protein>
<dbReference type="KEGG" id="fne:FSDG_02504"/>
<dbReference type="HOGENOM" id="CLU_220931_0_0_0"/>
<gene>
    <name evidence="1" type="ORF">FSDG_02504</name>
</gene>
<evidence type="ECO:0000313" key="2">
    <source>
        <dbReference type="Proteomes" id="UP000002799"/>
    </source>
</evidence>
<dbReference type="EMBL" id="CP007062">
    <property type="protein sequence ID" value="AHH93283.1"/>
    <property type="molecule type" value="Genomic_DNA"/>
</dbReference>
<sequence length="33" mass="3894">MEFKSTYSVEKLEEVSKEALEQIEAKKYDISLK</sequence>
<accession>A0A140NTV7</accession>
<proteinExistence type="predicted"/>
<name>A0A140NTV7_9FUSO</name>
<reference evidence="1 2" key="1">
    <citation type="submission" date="2013-11" db="EMBL/GenBank/DDBJ databases">
        <title>The Genome Sequence of Fusobacterium sp. 7_1.</title>
        <authorList>
            <consortium name="The Broad Institute Genome Sequencing Platform"/>
            <person name="Earl A."/>
            <person name="Ward D."/>
            <person name="Feldgarden M."/>
            <person name="Gevers D."/>
            <person name="Strauss J."/>
            <person name="Ambrose C.E."/>
            <person name="Allen-Vercoe E."/>
            <person name="Walker B."/>
            <person name="Young S.K."/>
            <person name="Zeng Q."/>
            <person name="Gargeya S."/>
            <person name="Fitzgerald M."/>
            <person name="Haas B."/>
            <person name="Abouelleil A."/>
            <person name="Alvarado L."/>
            <person name="Arachchi H.M."/>
            <person name="Berlin A.M."/>
            <person name="Chapman S.B."/>
            <person name="Goldberg J."/>
            <person name="Griggs A."/>
            <person name="Gujja S."/>
            <person name="Hansen M."/>
            <person name="Howarth C."/>
            <person name="Imamovic A."/>
            <person name="Larimer J."/>
            <person name="McCowen C."/>
            <person name="Montmayeur A."/>
            <person name="Murphy C."/>
            <person name="Neiman D."/>
            <person name="Pearson M."/>
            <person name="Priest M."/>
            <person name="Roberts A."/>
            <person name="Saif S."/>
            <person name="Shea T."/>
            <person name="Sisk P."/>
            <person name="Sykes S."/>
            <person name="Wortman J."/>
            <person name="Nusbaum C."/>
            <person name="Birren B."/>
        </authorList>
    </citation>
    <scope>NUCLEOTIDE SEQUENCE [LARGE SCALE GENOMIC DNA]</scope>
    <source>
        <strain evidence="1 2">7_1</strain>
    </source>
</reference>
<dbReference type="Proteomes" id="UP000002799">
    <property type="component" value="Chromosome"/>
</dbReference>